<organism evidence="8 9">
    <name type="scientific">Vespula squamosa</name>
    <name type="common">Southern yellow jacket</name>
    <name type="synonym">Wasp</name>
    <dbReference type="NCBI Taxonomy" id="30214"/>
    <lineage>
        <taxon>Eukaryota</taxon>
        <taxon>Metazoa</taxon>
        <taxon>Ecdysozoa</taxon>
        <taxon>Arthropoda</taxon>
        <taxon>Hexapoda</taxon>
        <taxon>Insecta</taxon>
        <taxon>Pterygota</taxon>
        <taxon>Neoptera</taxon>
        <taxon>Endopterygota</taxon>
        <taxon>Hymenoptera</taxon>
        <taxon>Apocrita</taxon>
        <taxon>Aculeata</taxon>
        <taxon>Vespoidea</taxon>
        <taxon>Vespidae</taxon>
        <taxon>Vespinae</taxon>
        <taxon>Vespula</taxon>
    </lineage>
</organism>
<comment type="similarity">
    <text evidence="5">Belongs to the fem-1 family.</text>
</comment>
<dbReference type="Pfam" id="PF00023">
    <property type="entry name" value="Ank"/>
    <property type="match status" value="2"/>
</dbReference>
<accession>A0ABD2A0C5</accession>
<keyword evidence="4 7" id="KW-0040">ANK repeat</keyword>
<gene>
    <name evidence="8" type="ORF">V1478_016414</name>
</gene>
<dbReference type="AlphaFoldDB" id="A0ABD2A0C5"/>
<keyword evidence="9" id="KW-1185">Reference proteome</keyword>
<reference evidence="8 9" key="1">
    <citation type="journal article" date="2024" name="Ann. Entomol. Soc. Am.">
        <title>Genomic analyses of the southern and eastern yellowjacket wasps (Hymenoptera: Vespidae) reveal evolutionary signatures of social life.</title>
        <authorList>
            <person name="Catto M.A."/>
            <person name="Caine P.B."/>
            <person name="Orr S.E."/>
            <person name="Hunt B.G."/>
            <person name="Goodisman M.A.D."/>
        </authorList>
    </citation>
    <scope>NUCLEOTIDE SEQUENCE [LARGE SCALE GENOMIC DNA]</scope>
    <source>
        <strain evidence="8">233</strain>
        <tissue evidence="8">Head and thorax</tissue>
    </source>
</reference>
<comment type="pathway">
    <text evidence="1">Protein modification; protein ubiquitination.</text>
</comment>
<feature type="repeat" description="ANK" evidence="7">
    <location>
        <begin position="141"/>
        <end position="173"/>
    </location>
</feature>
<keyword evidence="3" id="KW-0833">Ubl conjugation pathway</keyword>
<comment type="caution">
    <text evidence="8">The sequence shown here is derived from an EMBL/GenBank/DDBJ whole genome shotgun (WGS) entry which is preliminary data.</text>
</comment>
<dbReference type="FunFam" id="1.25.40.20:FF:000264">
    <property type="entry name" value="Fem-1 homolog B"/>
    <property type="match status" value="1"/>
</dbReference>
<evidence type="ECO:0000256" key="7">
    <source>
        <dbReference type="PROSITE-ProRule" id="PRU00023"/>
    </source>
</evidence>
<evidence type="ECO:0000256" key="3">
    <source>
        <dbReference type="ARBA" id="ARBA00022786"/>
    </source>
</evidence>
<evidence type="ECO:0000256" key="5">
    <source>
        <dbReference type="ARBA" id="ARBA00038500"/>
    </source>
</evidence>
<dbReference type="PRINTS" id="PR01415">
    <property type="entry name" value="ANKYRIN"/>
</dbReference>
<dbReference type="SMART" id="SM00248">
    <property type="entry name" value="ANK"/>
    <property type="match status" value="8"/>
</dbReference>
<keyword evidence="2" id="KW-0677">Repeat</keyword>
<evidence type="ECO:0000256" key="2">
    <source>
        <dbReference type="ARBA" id="ARBA00022737"/>
    </source>
</evidence>
<dbReference type="PROSITE" id="PS50297">
    <property type="entry name" value="ANK_REP_REGION"/>
    <property type="match status" value="4"/>
</dbReference>
<dbReference type="GO" id="GO:0003006">
    <property type="term" value="P:developmental process involved in reproduction"/>
    <property type="evidence" value="ECO:0007669"/>
    <property type="project" value="UniProtKB-ARBA"/>
</dbReference>
<proteinExistence type="inferred from homology"/>
<name>A0ABD2A0C5_VESSQ</name>
<evidence type="ECO:0000313" key="8">
    <source>
        <dbReference type="EMBL" id="KAL2713857.1"/>
    </source>
</evidence>
<dbReference type="InterPro" id="IPR036770">
    <property type="entry name" value="Ankyrin_rpt-contain_sf"/>
</dbReference>
<sequence length="667" mass="74121">MSSNRLTKMGAVETSPEDTEVSTSLIKRVYYAARDGMAIVLYGLLSDKPPGHIDYLINQKVLEDGQRCTSLIIAARYGHDRVVKMLIDKFKPDLEQEGIVKFDGYVIDGATALWCAAGAGHLNVVKTLVKAGADVNHPTKTNSTPLRAACFDGRLDIVKYLIDHGANIHISNKFNNTCLMIAAYKGHLDVVKFLLKNNADPNEKALCGGTALYFAAECGHTQIVSELLNYGTKITKNVSGMTPLIAAAERTRTPVVECLAARTEVTKREVIDAYELLGASYANDKDWYNLTLAYMYLHKAMKLRYSDPNDIVYKELGETVEAYENWKECDTLEKLESIKNNPNALHMESLAIRERILGCNNPELPHPIIFRGAVFADNARFDRCIDLWLHALKLRQLNNISAVKDLLRFAQVFSQMIHVGVDLDFSQVINVLEACVTELGRNKSKMQNPDPMDGIDQYIVGITKEEIESNITTTLYILTILTKLMTLNEKNYNEADVSKAHYLVHKLCALQVKMRDGQTLLHLAVNSETPVDDFHTNDVCKFPCAATAKLLVRCGADVNAMDDERNTPLHVIVCYKKATSDFMTLYSIIMELIEAGAHIDTVNSNGKTPYESVATGVAEIVLRTHTKLSLKCMAAKAVKTYNLSYCGNVPRSLESFIELHGPGLNQG</sequence>
<dbReference type="Gene3D" id="1.25.40.20">
    <property type="entry name" value="Ankyrin repeat-containing domain"/>
    <property type="match status" value="3"/>
</dbReference>
<dbReference type="InterPro" id="IPR002110">
    <property type="entry name" value="Ankyrin_rpt"/>
</dbReference>
<feature type="repeat" description="ANK" evidence="7">
    <location>
        <begin position="207"/>
        <end position="239"/>
    </location>
</feature>
<evidence type="ECO:0000256" key="4">
    <source>
        <dbReference type="ARBA" id="ARBA00023043"/>
    </source>
</evidence>
<dbReference type="PROSITE" id="PS50088">
    <property type="entry name" value="ANK_REPEAT"/>
    <property type="match status" value="5"/>
</dbReference>
<feature type="repeat" description="ANK" evidence="7">
    <location>
        <begin position="108"/>
        <end position="140"/>
    </location>
</feature>
<evidence type="ECO:0000313" key="9">
    <source>
        <dbReference type="Proteomes" id="UP001607302"/>
    </source>
</evidence>
<dbReference type="EMBL" id="JAUDFV010000157">
    <property type="protein sequence ID" value="KAL2713857.1"/>
    <property type="molecule type" value="Genomic_DNA"/>
</dbReference>
<protein>
    <recommendedName>
        <fullName evidence="6">Protein fem-1 homolog B</fullName>
    </recommendedName>
</protein>
<evidence type="ECO:0000256" key="1">
    <source>
        <dbReference type="ARBA" id="ARBA00004906"/>
    </source>
</evidence>
<dbReference type="Proteomes" id="UP001607302">
    <property type="component" value="Unassembled WGS sequence"/>
</dbReference>
<feature type="repeat" description="ANK" evidence="7">
    <location>
        <begin position="174"/>
        <end position="206"/>
    </location>
</feature>
<dbReference type="PANTHER" id="PTHR24173:SF78">
    <property type="entry name" value="PROTEIN FEM-1 HOMOLOG B"/>
    <property type="match status" value="1"/>
</dbReference>
<dbReference type="SUPFAM" id="SSF48403">
    <property type="entry name" value="Ankyrin repeat"/>
    <property type="match status" value="1"/>
</dbReference>
<dbReference type="Pfam" id="PF12796">
    <property type="entry name" value="Ank_2"/>
    <property type="match status" value="2"/>
</dbReference>
<dbReference type="PANTHER" id="PTHR24173">
    <property type="entry name" value="ANKYRIN REPEAT CONTAINING"/>
    <property type="match status" value="1"/>
</dbReference>
<feature type="repeat" description="ANK" evidence="7">
    <location>
        <begin position="516"/>
        <end position="563"/>
    </location>
</feature>
<evidence type="ECO:0000256" key="6">
    <source>
        <dbReference type="ARBA" id="ARBA00072197"/>
    </source>
</evidence>
<dbReference type="GO" id="GO:0043161">
    <property type="term" value="P:proteasome-mediated ubiquitin-dependent protein catabolic process"/>
    <property type="evidence" value="ECO:0007669"/>
    <property type="project" value="UniProtKB-ARBA"/>
</dbReference>